<gene>
    <name evidence="14" type="ORF">PMEA_00016054</name>
</gene>
<evidence type="ECO:0000256" key="8">
    <source>
        <dbReference type="ARBA" id="ARBA00022837"/>
    </source>
</evidence>
<comment type="caution">
    <text evidence="14">The sequence shown here is derived from an EMBL/GenBank/DDBJ whole genome shotgun (WGS) entry which is preliminary data.</text>
</comment>
<evidence type="ECO:0008006" key="16">
    <source>
        <dbReference type="Google" id="ProtNLM"/>
    </source>
</evidence>
<sequence>MLFRNLLVFSISLQCSSAFWPFSESSDAVEDCLDTYSCEKCFKIKSDGKCYHHMKDCRKTCSGCKGLDSDRFGTEKCEHYKKKGYCNFPSFKYFKCQRTCSICEVDGNWGHWGSWSECSKSCGGGRQGRKRECNNPKPAYGGKACPGTSASSRDCNTDECPVDGNWGEWSQWSTCSKSCKQGKQSRTRKCNSPAAKYGGKACKGDGEETRVCNNDVPCPVNGNWGQWGQWSACTKTCKEGKQSRKRECNSPTPQYGGKACEGKAVGIRICNANVPCPVDGNWGGWSEWSTCTKTCKQGKQSRIRKCNSPIPQYGGRKCDGQSSQTQICNQKVPCPVDGNWGEWSEWSSCTKTCKQGKQSRTRVCNSPAPQYGGKKCDGEGKETQVCNDKVPCPVDGNWGEWGEWSTCTKTCRQGKQSRSRECNSPAPKYGGKKCAGEGMETQVCNDKVPCPVDGNWGKWSEWSTCTKTCKQGKQSRTRECNSPSPQYGGKKCDGSGKETQVCNDKVPCPVDGNWGGWSEWSTCTKTCKQGKQSRTRKCDSPAPKYGGRECEGEADENQICNNKVPCPVDGNWGQWGAWNTCSKTCKEGKQSRTRACDSPKPQYGGKKCDGESGQTQWMETGASGEPGLHVASRVEEENIRGSVYATALQLRTVARNVKGHFDKYGLAIRTTVQWMEIGVRGVHGARVVRVANKGSNRELVNAIHPNLSMVVKNAKAALGRKLFVTRTSLVQSMEAGARGLLGVPAVPRVGMEVERENVFAIIQNQPTMENATPIILALVLDGNWTSWGAWTSCTKTCGQSYRKRSRSCANPPPQYGGSGCVGLNDQVEHCKDKPCKGLNALSYITFTPLN</sequence>
<dbReference type="PANTHER" id="PTHR22906:SF21">
    <property type="entry name" value="SEMA DOMAIN-CONTAINING PROTEIN"/>
    <property type="match status" value="1"/>
</dbReference>
<evidence type="ECO:0000313" key="14">
    <source>
        <dbReference type="EMBL" id="CAH3135179.1"/>
    </source>
</evidence>
<evidence type="ECO:0000256" key="7">
    <source>
        <dbReference type="ARBA" id="ARBA00022737"/>
    </source>
</evidence>
<keyword evidence="10" id="KW-0472">Membrane</keyword>
<organism evidence="14 15">
    <name type="scientific">Pocillopora meandrina</name>
    <dbReference type="NCBI Taxonomy" id="46732"/>
    <lineage>
        <taxon>Eukaryota</taxon>
        <taxon>Metazoa</taxon>
        <taxon>Cnidaria</taxon>
        <taxon>Anthozoa</taxon>
        <taxon>Hexacorallia</taxon>
        <taxon>Scleractinia</taxon>
        <taxon>Astrocoeniina</taxon>
        <taxon>Pocilloporidae</taxon>
        <taxon>Pocillopora</taxon>
    </lineage>
</organism>
<evidence type="ECO:0000256" key="2">
    <source>
        <dbReference type="ARBA" id="ARBA00004239"/>
    </source>
</evidence>
<dbReference type="InterPro" id="IPR000884">
    <property type="entry name" value="TSP1_rpt"/>
</dbReference>
<dbReference type="SUPFAM" id="SSF82895">
    <property type="entry name" value="TSP-1 type 1 repeat"/>
    <property type="match status" value="10"/>
</dbReference>
<evidence type="ECO:0000256" key="9">
    <source>
        <dbReference type="ARBA" id="ARBA00022989"/>
    </source>
</evidence>
<evidence type="ECO:0000256" key="12">
    <source>
        <dbReference type="ARBA" id="ARBA00023180"/>
    </source>
</evidence>
<dbReference type="Pfam" id="PF00090">
    <property type="entry name" value="TSP_1"/>
    <property type="match status" value="10"/>
</dbReference>
<evidence type="ECO:0000256" key="13">
    <source>
        <dbReference type="SAM" id="SignalP"/>
    </source>
</evidence>
<evidence type="ECO:0000256" key="10">
    <source>
        <dbReference type="ARBA" id="ARBA00023136"/>
    </source>
</evidence>
<dbReference type="GO" id="GO:0005576">
    <property type="term" value="C:extracellular region"/>
    <property type="evidence" value="ECO:0007669"/>
    <property type="project" value="UniProtKB-SubCell"/>
</dbReference>
<dbReference type="InterPro" id="IPR052065">
    <property type="entry name" value="Compl_asym_regulator"/>
</dbReference>
<keyword evidence="8" id="KW-0106">Calcium</keyword>
<evidence type="ECO:0000256" key="6">
    <source>
        <dbReference type="ARBA" id="ARBA00022729"/>
    </source>
</evidence>
<name>A0AAU9X4B3_9CNID</name>
<evidence type="ECO:0000313" key="15">
    <source>
        <dbReference type="Proteomes" id="UP001159428"/>
    </source>
</evidence>
<keyword evidence="5" id="KW-0812">Transmembrane</keyword>
<keyword evidence="7" id="KW-0677">Repeat</keyword>
<dbReference type="FunFam" id="2.20.100.10:FF:000002">
    <property type="entry name" value="Unc-5 netrin receptor C"/>
    <property type="match status" value="2"/>
</dbReference>
<dbReference type="FunFam" id="2.20.100.10:FF:000001">
    <property type="entry name" value="semaphorin-5A isoform X1"/>
    <property type="match status" value="1"/>
</dbReference>
<evidence type="ECO:0000256" key="5">
    <source>
        <dbReference type="ARBA" id="ARBA00022692"/>
    </source>
</evidence>
<dbReference type="GO" id="GO:0016020">
    <property type="term" value="C:membrane"/>
    <property type="evidence" value="ECO:0007669"/>
    <property type="project" value="UniProtKB-SubCell"/>
</dbReference>
<dbReference type="FunFam" id="2.20.100.10:FF:000007">
    <property type="entry name" value="Thrombospondin 1"/>
    <property type="match status" value="6"/>
</dbReference>
<dbReference type="PROSITE" id="PS50092">
    <property type="entry name" value="TSP1"/>
    <property type="match status" value="10"/>
</dbReference>
<evidence type="ECO:0000256" key="3">
    <source>
        <dbReference type="ARBA" id="ARBA00022525"/>
    </source>
</evidence>
<keyword evidence="3" id="KW-0964">Secreted</keyword>
<evidence type="ECO:0000256" key="1">
    <source>
        <dbReference type="ARBA" id="ARBA00004167"/>
    </source>
</evidence>
<dbReference type="PANTHER" id="PTHR22906">
    <property type="entry name" value="PROPERDIN"/>
    <property type="match status" value="1"/>
</dbReference>
<dbReference type="EMBL" id="CALNXJ010000029">
    <property type="protein sequence ID" value="CAH3135179.1"/>
    <property type="molecule type" value="Genomic_DNA"/>
</dbReference>
<comment type="subcellular location">
    <subcellularLocation>
        <location evidence="1">Membrane</location>
        <topology evidence="1">Single-pass membrane protein</topology>
    </subcellularLocation>
    <subcellularLocation>
        <location evidence="2">Secreted</location>
        <location evidence="2">Extracellular space</location>
    </subcellularLocation>
</comment>
<dbReference type="Proteomes" id="UP001159428">
    <property type="component" value="Unassembled WGS sequence"/>
</dbReference>
<dbReference type="FunFam" id="2.20.100.10:FF:000067">
    <property type="entry name" value="Hemicentin 1"/>
    <property type="match status" value="1"/>
</dbReference>
<keyword evidence="9" id="KW-1133">Transmembrane helix</keyword>
<reference evidence="14 15" key="1">
    <citation type="submission" date="2022-05" db="EMBL/GenBank/DDBJ databases">
        <authorList>
            <consortium name="Genoscope - CEA"/>
            <person name="William W."/>
        </authorList>
    </citation>
    <scope>NUCLEOTIDE SEQUENCE [LARGE SCALE GENOMIC DNA]</scope>
</reference>
<evidence type="ECO:0000256" key="4">
    <source>
        <dbReference type="ARBA" id="ARBA00022536"/>
    </source>
</evidence>
<dbReference type="AlphaFoldDB" id="A0AAU9X4B3"/>
<dbReference type="Gene3D" id="2.20.100.10">
    <property type="entry name" value="Thrombospondin type-1 (TSP1) repeat"/>
    <property type="match status" value="10"/>
</dbReference>
<feature type="signal peptide" evidence="13">
    <location>
        <begin position="1"/>
        <end position="18"/>
    </location>
</feature>
<dbReference type="SMART" id="SM00209">
    <property type="entry name" value="TSP1"/>
    <property type="match status" value="10"/>
</dbReference>
<feature type="chain" id="PRO_5043493960" description="Hemicentin-1" evidence="13">
    <location>
        <begin position="19"/>
        <end position="850"/>
    </location>
</feature>
<accession>A0AAU9X4B3</accession>
<keyword evidence="6 13" id="KW-0732">Signal</keyword>
<dbReference type="InterPro" id="IPR036383">
    <property type="entry name" value="TSP1_rpt_sf"/>
</dbReference>
<keyword evidence="15" id="KW-1185">Reference proteome</keyword>
<keyword evidence="11" id="KW-1015">Disulfide bond</keyword>
<dbReference type="PRINTS" id="PR01705">
    <property type="entry name" value="TSP1REPEAT"/>
</dbReference>
<keyword evidence="12" id="KW-0325">Glycoprotein</keyword>
<protein>
    <recommendedName>
        <fullName evidence="16">Hemicentin-1</fullName>
    </recommendedName>
</protein>
<keyword evidence="4" id="KW-0245">EGF-like domain</keyword>
<evidence type="ECO:0000256" key="11">
    <source>
        <dbReference type="ARBA" id="ARBA00023157"/>
    </source>
</evidence>
<proteinExistence type="predicted"/>